<evidence type="ECO:0000256" key="2">
    <source>
        <dbReference type="ARBA" id="ARBA00019480"/>
    </source>
</evidence>
<dbReference type="InterPro" id="IPR026246">
    <property type="entry name" value="Fsip1"/>
</dbReference>
<reference evidence="5" key="1">
    <citation type="journal article" date="2021" name="Evol. Appl.">
        <title>The genome of the Pyrenean desman and the effects of bottlenecks and inbreeding on the genomic landscape of an endangered species.</title>
        <authorList>
            <person name="Escoda L."/>
            <person name="Castresana J."/>
        </authorList>
    </citation>
    <scope>NUCLEOTIDE SEQUENCE</scope>
    <source>
        <strain evidence="5">IBE-C5619</strain>
    </source>
</reference>
<evidence type="ECO:0000313" key="5">
    <source>
        <dbReference type="EMBL" id="KAG8514635.1"/>
    </source>
</evidence>
<dbReference type="PANTHER" id="PTHR22012">
    <property type="entry name" value="FIBROUS SHEATH INTERACTING PROTEIN 1"/>
    <property type="match status" value="1"/>
</dbReference>
<feature type="region of interest" description="Disordered" evidence="4">
    <location>
        <begin position="296"/>
        <end position="316"/>
    </location>
</feature>
<evidence type="ECO:0000256" key="4">
    <source>
        <dbReference type="SAM" id="MobiDB-lite"/>
    </source>
</evidence>
<accession>A0A8J6AA51</accession>
<gene>
    <name evidence="5" type="ORF">J0S82_006374</name>
</gene>
<evidence type="ECO:0000256" key="1">
    <source>
        <dbReference type="ARBA" id="ARBA00010495"/>
    </source>
</evidence>
<keyword evidence="6" id="KW-1185">Reference proteome</keyword>
<feature type="compositionally biased region" description="Basic and acidic residues" evidence="4">
    <location>
        <begin position="304"/>
        <end position="316"/>
    </location>
</feature>
<comment type="caution">
    <text evidence="5">The sequence shown here is derived from an EMBL/GenBank/DDBJ whole genome shotgun (WGS) entry which is preliminary data.</text>
</comment>
<dbReference type="OrthoDB" id="9946895at2759"/>
<dbReference type="Pfam" id="PF15554">
    <property type="entry name" value="FSIP1"/>
    <property type="match status" value="1"/>
</dbReference>
<dbReference type="PANTHER" id="PTHR22012:SF2">
    <property type="entry name" value="FIBROUS SHEATH-INTERACTING PROTEIN 1"/>
    <property type="match status" value="1"/>
</dbReference>
<comment type="similarity">
    <text evidence="1">Belongs to the FSIP1 family.</text>
</comment>
<evidence type="ECO:0000313" key="6">
    <source>
        <dbReference type="Proteomes" id="UP000700334"/>
    </source>
</evidence>
<feature type="non-terminal residue" evidence="5">
    <location>
        <position position="1"/>
    </location>
</feature>
<dbReference type="EMBL" id="JAGFMF010011739">
    <property type="protein sequence ID" value="KAG8514635.1"/>
    <property type="molecule type" value="Genomic_DNA"/>
</dbReference>
<evidence type="ECO:0000256" key="3">
    <source>
        <dbReference type="ARBA" id="ARBA00023054"/>
    </source>
</evidence>
<proteinExistence type="inferred from homology"/>
<dbReference type="PRINTS" id="PR02075">
    <property type="entry name" value="FIBSHEATHIP1"/>
</dbReference>
<sequence>LSRDWKQRALVARQQPPERQERFAQAATSTSREVVVAGLTPSPLWDRSDAAKCQWSLLRLPWLCLLATRSREGERVCGLARRANDWARQGRAPARPGDWLSRRGAGPDIYGYYKRQFRWNFKTSLKFKNTSWESRFNGVFGGALTRTGVLQDFNSDVERNETLIKAEKHFSSTEKIELRDKHSQDFIKRNIELAKDSGKPVVMVDREKKRLIELLKDLDDRDSELSSSEGDQSVWLDPGGGYTLAVTQHQQLAEIDTKLKELSEVSPAISSFSPRFENWNDQLSDFTGDNRNIEITPGEQVLKNTKEQRDEQNRLREIDEQLRKMKEKV</sequence>
<organism evidence="5 6">
    <name type="scientific">Galemys pyrenaicus</name>
    <name type="common">Iberian desman</name>
    <name type="synonym">Pyrenean desman</name>
    <dbReference type="NCBI Taxonomy" id="202257"/>
    <lineage>
        <taxon>Eukaryota</taxon>
        <taxon>Metazoa</taxon>
        <taxon>Chordata</taxon>
        <taxon>Craniata</taxon>
        <taxon>Vertebrata</taxon>
        <taxon>Euteleostomi</taxon>
        <taxon>Mammalia</taxon>
        <taxon>Eutheria</taxon>
        <taxon>Laurasiatheria</taxon>
        <taxon>Eulipotyphla</taxon>
        <taxon>Talpidae</taxon>
        <taxon>Galemys</taxon>
    </lineage>
</organism>
<dbReference type="Proteomes" id="UP000700334">
    <property type="component" value="Unassembled WGS sequence"/>
</dbReference>
<dbReference type="AlphaFoldDB" id="A0A8J6AA51"/>
<keyword evidence="3" id="KW-0175">Coiled coil</keyword>
<name>A0A8J6AA51_GALPY</name>
<feature type="non-terminal residue" evidence="5">
    <location>
        <position position="329"/>
    </location>
</feature>
<protein>
    <recommendedName>
        <fullName evidence="2">Fibrous sheath-interacting protein 1</fullName>
    </recommendedName>
</protein>